<dbReference type="PANTHER" id="PTHR40661:SF3">
    <property type="entry name" value="FELS-1 PROPHAGE TRANSCRIPTIONAL REGULATOR"/>
    <property type="match status" value="1"/>
</dbReference>
<dbReference type="InterPro" id="IPR019756">
    <property type="entry name" value="Pept_S26A_signal_pept_1_Ser-AS"/>
</dbReference>
<evidence type="ECO:0000256" key="2">
    <source>
        <dbReference type="ARBA" id="ARBA00022801"/>
    </source>
</evidence>
<evidence type="ECO:0000313" key="7">
    <source>
        <dbReference type="EMBL" id="GAA4328220.1"/>
    </source>
</evidence>
<dbReference type="Gene3D" id="2.10.109.10">
    <property type="entry name" value="Umud Fragment, subunit A"/>
    <property type="match status" value="1"/>
</dbReference>
<keyword evidence="5" id="KW-0804">Transcription</keyword>
<dbReference type="Pfam" id="PF00717">
    <property type="entry name" value="Peptidase_S24"/>
    <property type="match status" value="1"/>
</dbReference>
<keyword evidence="1" id="KW-0645">Protease</keyword>
<dbReference type="RefSeq" id="WP_345255210.1">
    <property type="nucleotide sequence ID" value="NZ_BAABGY010000007.1"/>
</dbReference>
<protein>
    <recommendedName>
        <fullName evidence="6">Peptidase S24/S26A/S26B/S26C domain-containing protein</fullName>
    </recommendedName>
</protein>
<dbReference type="InterPro" id="IPR036286">
    <property type="entry name" value="LexA/Signal_pep-like_sf"/>
</dbReference>
<keyword evidence="4" id="KW-0238">DNA-binding</keyword>
<dbReference type="EMBL" id="BAABGY010000007">
    <property type="protein sequence ID" value="GAA4328220.1"/>
    <property type="molecule type" value="Genomic_DNA"/>
</dbReference>
<sequence>MSQSEENSIGERLLEVLAVLKRNRKLKNDMDLAELAGYRTASAITEMKKGRMEVSEKLLDALQKNFAVNPDYILLGEGSIFSNEEQPASFIEARRNASVNKDPSMVPFVPIKAQAGYIRAYDQTVFVDTMEKYALPPGVNPHGAVWRYWEIEGESMEPAFYKGDIILTSQVHQMDWENLRNFYLYVIVTEDKVMLKRVFCKTAFEWVLISENEEQFPQQLITIDKVKEVWVFRRSILSNAKPTKVFEIKV</sequence>
<evidence type="ECO:0000256" key="4">
    <source>
        <dbReference type="ARBA" id="ARBA00023125"/>
    </source>
</evidence>
<dbReference type="PROSITE" id="PS00501">
    <property type="entry name" value="SPASE_I_1"/>
    <property type="match status" value="1"/>
</dbReference>
<proteinExistence type="predicted"/>
<keyword evidence="3" id="KW-0805">Transcription regulation</keyword>
<gene>
    <name evidence="7" type="ORF">GCM10023184_17980</name>
</gene>
<dbReference type="Proteomes" id="UP001501725">
    <property type="component" value="Unassembled WGS sequence"/>
</dbReference>
<evidence type="ECO:0000259" key="6">
    <source>
        <dbReference type="Pfam" id="PF00717"/>
    </source>
</evidence>
<dbReference type="InterPro" id="IPR039418">
    <property type="entry name" value="LexA-like"/>
</dbReference>
<evidence type="ECO:0000313" key="8">
    <source>
        <dbReference type="Proteomes" id="UP001501725"/>
    </source>
</evidence>
<organism evidence="7 8">
    <name type="scientific">Flaviaesturariibacter amylovorans</name>
    <dbReference type="NCBI Taxonomy" id="1084520"/>
    <lineage>
        <taxon>Bacteria</taxon>
        <taxon>Pseudomonadati</taxon>
        <taxon>Bacteroidota</taxon>
        <taxon>Chitinophagia</taxon>
        <taxon>Chitinophagales</taxon>
        <taxon>Chitinophagaceae</taxon>
        <taxon>Flaviaestuariibacter</taxon>
    </lineage>
</organism>
<keyword evidence="8" id="KW-1185">Reference proteome</keyword>
<evidence type="ECO:0000256" key="3">
    <source>
        <dbReference type="ARBA" id="ARBA00023015"/>
    </source>
</evidence>
<dbReference type="SUPFAM" id="SSF51306">
    <property type="entry name" value="LexA/Signal peptidase"/>
    <property type="match status" value="1"/>
</dbReference>
<dbReference type="PANTHER" id="PTHR40661">
    <property type="match status" value="1"/>
</dbReference>
<dbReference type="CDD" id="cd06529">
    <property type="entry name" value="S24_LexA-like"/>
    <property type="match status" value="1"/>
</dbReference>
<comment type="caution">
    <text evidence="7">The sequence shown here is derived from an EMBL/GenBank/DDBJ whole genome shotgun (WGS) entry which is preliminary data.</text>
</comment>
<feature type="domain" description="Peptidase S24/S26A/S26B/S26C" evidence="6">
    <location>
        <begin position="112"/>
        <end position="225"/>
    </location>
</feature>
<reference evidence="8" key="1">
    <citation type="journal article" date="2019" name="Int. J. Syst. Evol. Microbiol.">
        <title>The Global Catalogue of Microorganisms (GCM) 10K type strain sequencing project: providing services to taxonomists for standard genome sequencing and annotation.</title>
        <authorList>
            <consortium name="The Broad Institute Genomics Platform"/>
            <consortium name="The Broad Institute Genome Sequencing Center for Infectious Disease"/>
            <person name="Wu L."/>
            <person name="Ma J."/>
        </authorList>
    </citation>
    <scope>NUCLEOTIDE SEQUENCE [LARGE SCALE GENOMIC DNA]</scope>
    <source>
        <strain evidence="8">JCM 17919</strain>
    </source>
</reference>
<keyword evidence="2" id="KW-0378">Hydrolase</keyword>
<dbReference type="InterPro" id="IPR015927">
    <property type="entry name" value="Peptidase_S24_S26A/B/C"/>
</dbReference>
<evidence type="ECO:0000256" key="1">
    <source>
        <dbReference type="ARBA" id="ARBA00022670"/>
    </source>
</evidence>
<evidence type="ECO:0000256" key="5">
    <source>
        <dbReference type="ARBA" id="ARBA00023163"/>
    </source>
</evidence>
<accession>A0ABP8GQE1</accession>
<name>A0ABP8GQE1_9BACT</name>